<accession>A0A843WS81</accession>
<comment type="caution">
    <text evidence="2">The sequence shown here is derived from an EMBL/GenBank/DDBJ whole genome shotgun (WGS) entry which is preliminary data.</text>
</comment>
<dbReference type="AlphaFoldDB" id="A0A843WS81"/>
<proteinExistence type="predicted"/>
<feature type="region of interest" description="Disordered" evidence="1">
    <location>
        <begin position="41"/>
        <end position="67"/>
    </location>
</feature>
<feature type="region of interest" description="Disordered" evidence="1">
    <location>
        <begin position="186"/>
        <end position="219"/>
    </location>
</feature>
<feature type="compositionally biased region" description="Basic and acidic residues" evidence="1">
    <location>
        <begin position="111"/>
        <end position="132"/>
    </location>
</feature>
<reference evidence="2" key="1">
    <citation type="submission" date="2017-07" db="EMBL/GenBank/DDBJ databases">
        <title>Taro Niue Genome Assembly and Annotation.</title>
        <authorList>
            <person name="Atibalentja N."/>
            <person name="Keating K."/>
            <person name="Fields C.J."/>
        </authorList>
    </citation>
    <scope>NUCLEOTIDE SEQUENCE</scope>
    <source>
        <strain evidence="2">Niue_2</strain>
        <tissue evidence="2">Leaf</tissue>
    </source>
</reference>
<evidence type="ECO:0000313" key="2">
    <source>
        <dbReference type="EMBL" id="MQM10867.1"/>
    </source>
</evidence>
<evidence type="ECO:0000313" key="3">
    <source>
        <dbReference type="Proteomes" id="UP000652761"/>
    </source>
</evidence>
<keyword evidence="3" id="KW-1185">Reference proteome</keyword>
<evidence type="ECO:0000256" key="1">
    <source>
        <dbReference type="SAM" id="MobiDB-lite"/>
    </source>
</evidence>
<sequence>MKRSLGPSQADQTPFGGPRFAKTAYEDLQCLTFVPGHISSKHNAQTMAGRGRRSAQSRRYEQNRKLKNFVKGLKPSVRAKLLELDSHALEEILGVATKQESRAGPLQEGEATPKEDVTKPFQRQDKEKEKLVESQQSTVTSISEKPECIQCGKRHEGNACWRKEGRCLKYGSKEHRLKECPNLKTKFAPRGASSTTIKEQGVAGDDLGDVTTGTYQPID</sequence>
<protein>
    <submittedName>
        <fullName evidence="2">Uncharacterized protein</fullName>
    </submittedName>
</protein>
<gene>
    <name evidence="2" type="ORF">Taro_043765</name>
</gene>
<name>A0A843WS81_COLES</name>
<dbReference type="EMBL" id="NMUH01004802">
    <property type="protein sequence ID" value="MQM10867.1"/>
    <property type="molecule type" value="Genomic_DNA"/>
</dbReference>
<dbReference type="Proteomes" id="UP000652761">
    <property type="component" value="Unassembled WGS sequence"/>
</dbReference>
<feature type="region of interest" description="Disordered" evidence="1">
    <location>
        <begin position="100"/>
        <end position="138"/>
    </location>
</feature>
<dbReference type="OrthoDB" id="1936908at2759"/>
<organism evidence="2 3">
    <name type="scientific">Colocasia esculenta</name>
    <name type="common">Wild taro</name>
    <name type="synonym">Arum esculentum</name>
    <dbReference type="NCBI Taxonomy" id="4460"/>
    <lineage>
        <taxon>Eukaryota</taxon>
        <taxon>Viridiplantae</taxon>
        <taxon>Streptophyta</taxon>
        <taxon>Embryophyta</taxon>
        <taxon>Tracheophyta</taxon>
        <taxon>Spermatophyta</taxon>
        <taxon>Magnoliopsida</taxon>
        <taxon>Liliopsida</taxon>
        <taxon>Araceae</taxon>
        <taxon>Aroideae</taxon>
        <taxon>Colocasieae</taxon>
        <taxon>Colocasia</taxon>
    </lineage>
</organism>